<dbReference type="CDD" id="cd04301">
    <property type="entry name" value="NAT_SF"/>
    <property type="match status" value="1"/>
</dbReference>
<dbReference type="PROSITE" id="PS51186">
    <property type="entry name" value="GNAT"/>
    <property type="match status" value="1"/>
</dbReference>
<accession>A0A9Q4B1H7</accession>
<evidence type="ECO:0000256" key="1">
    <source>
        <dbReference type="ARBA" id="ARBA00022679"/>
    </source>
</evidence>
<dbReference type="Proteomes" id="UP001057753">
    <property type="component" value="Unassembled WGS sequence"/>
</dbReference>
<dbReference type="Pfam" id="PF00583">
    <property type="entry name" value="Acetyltransf_1"/>
    <property type="match status" value="1"/>
</dbReference>
<dbReference type="SUPFAM" id="SSF55729">
    <property type="entry name" value="Acyl-CoA N-acyltransferases (Nat)"/>
    <property type="match status" value="1"/>
</dbReference>
<organism evidence="3 4">
    <name type="scientific">Salipaludibacillus agaradhaerens</name>
    <name type="common">Bacillus agaradhaerens</name>
    <dbReference type="NCBI Taxonomy" id="76935"/>
    <lineage>
        <taxon>Bacteria</taxon>
        <taxon>Bacillati</taxon>
        <taxon>Bacillota</taxon>
        <taxon>Bacilli</taxon>
        <taxon>Bacillales</taxon>
        <taxon>Bacillaceae</taxon>
    </lineage>
</organism>
<proteinExistence type="predicted"/>
<dbReference type="InterPro" id="IPR016181">
    <property type="entry name" value="Acyl_CoA_acyltransferase"/>
</dbReference>
<protein>
    <submittedName>
        <fullName evidence="3">GNAT family N-acetyltransferase</fullName>
    </submittedName>
</protein>
<gene>
    <name evidence="3" type="ORF">HXA33_07005</name>
</gene>
<dbReference type="AlphaFoldDB" id="A0A9Q4B1H7"/>
<evidence type="ECO:0000259" key="2">
    <source>
        <dbReference type="PROSITE" id="PS51186"/>
    </source>
</evidence>
<sequence length="150" mass="17006">MFKKCLKYDQSLLTLLMQADPSEANVKKHFEDGECYCMMQQHTMVGAYIFVERDSATAEIVCIAVSEEWQGRGIGKQLIAHAVELTAQRGYKRLEVGTGNSSIDQLAFYQKCGFRITGVETNFFLDHYAEPIYENGIQCMDMVRLSKALV</sequence>
<dbReference type="GO" id="GO:0008080">
    <property type="term" value="F:N-acetyltransferase activity"/>
    <property type="evidence" value="ECO:0007669"/>
    <property type="project" value="InterPro"/>
</dbReference>
<reference evidence="3" key="1">
    <citation type="submission" date="2020-06" db="EMBL/GenBank/DDBJ databases">
        <title>Insight into the genomes of haloalkaliphilic bacilli from Kenyan soda lakes.</title>
        <authorList>
            <person name="Mwirichia R."/>
            <person name="Villamizar G.C."/>
            <person name="Poehlein A."/>
            <person name="Mugweru J."/>
            <person name="Kipnyargis A."/>
            <person name="Kiplimo D."/>
            <person name="Orwa P."/>
            <person name="Daniel R."/>
        </authorList>
    </citation>
    <scope>NUCLEOTIDE SEQUENCE</scope>
    <source>
        <strain evidence="3">B1096_S55</strain>
    </source>
</reference>
<comment type="caution">
    <text evidence="3">The sequence shown here is derived from an EMBL/GenBank/DDBJ whole genome shotgun (WGS) entry which is preliminary data.</text>
</comment>
<feature type="domain" description="N-acetyltransferase" evidence="2">
    <location>
        <begin position="1"/>
        <end position="135"/>
    </location>
</feature>
<evidence type="ECO:0000313" key="3">
    <source>
        <dbReference type="EMBL" id="MCR6096295.1"/>
    </source>
</evidence>
<keyword evidence="4" id="KW-1185">Reference proteome</keyword>
<dbReference type="PANTHER" id="PTHR13947">
    <property type="entry name" value="GNAT FAMILY N-ACETYLTRANSFERASE"/>
    <property type="match status" value="1"/>
</dbReference>
<dbReference type="EMBL" id="JABXYM010000001">
    <property type="protein sequence ID" value="MCR6096295.1"/>
    <property type="molecule type" value="Genomic_DNA"/>
</dbReference>
<dbReference type="InterPro" id="IPR050769">
    <property type="entry name" value="NAT_camello-type"/>
</dbReference>
<evidence type="ECO:0000313" key="4">
    <source>
        <dbReference type="Proteomes" id="UP001057753"/>
    </source>
</evidence>
<keyword evidence="1" id="KW-0808">Transferase</keyword>
<dbReference type="RefSeq" id="WP_257820932.1">
    <property type="nucleotide sequence ID" value="NZ_JABXYM010000001.1"/>
</dbReference>
<dbReference type="InterPro" id="IPR000182">
    <property type="entry name" value="GNAT_dom"/>
</dbReference>
<dbReference type="PANTHER" id="PTHR13947:SF37">
    <property type="entry name" value="LD18367P"/>
    <property type="match status" value="1"/>
</dbReference>
<dbReference type="Gene3D" id="3.40.630.30">
    <property type="match status" value="1"/>
</dbReference>
<name>A0A9Q4B1H7_SALAG</name>